<dbReference type="EMBL" id="CCBQ010000016">
    <property type="protein sequence ID" value="CDO92554.1"/>
    <property type="molecule type" value="Genomic_DNA"/>
</dbReference>
<evidence type="ECO:0000256" key="6">
    <source>
        <dbReference type="PROSITE-ProRule" id="PRU10141"/>
    </source>
</evidence>
<evidence type="ECO:0000256" key="2">
    <source>
        <dbReference type="ARBA" id="ARBA00022679"/>
    </source>
</evidence>
<dbReference type="GO" id="GO:0005524">
    <property type="term" value="F:ATP binding"/>
    <property type="evidence" value="ECO:0007669"/>
    <property type="project" value="UniProtKB-UniRule"/>
</dbReference>
<protein>
    <submittedName>
        <fullName evidence="9">WGS project CCBQ000000000 data, contig 00012</fullName>
    </submittedName>
</protein>
<keyword evidence="10" id="KW-1185">Reference proteome</keyword>
<dbReference type="PROSITE" id="PS00107">
    <property type="entry name" value="PROTEIN_KINASE_ATP"/>
    <property type="match status" value="1"/>
</dbReference>
<dbReference type="PANTHER" id="PTHR24055">
    <property type="entry name" value="MITOGEN-ACTIVATED PROTEIN KINASE"/>
    <property type="match status" value="1"/>
</dbReference>
<evidence type="ECO:0000256" key="5">
    <source>
        <dbReference type="ARBA" id="ARBA00022840"/>
    </source>
</evidence>
<keyword evidence="3 6" id="KW-0547">Nucleotide-binding</keyword>
<comment type="caution">
    <text evidence="9">The sequence shown here is derived from an EMBL/GenBank/DDBJ whole genome shotgun (WGS) entry which is preliminary data.</text>
</comment>
<dbReference type="InterPro" id="IPR050117">
    <property type="entry name" value="MAPK"/>
</dbReference>
<keyword evidence="5 6" id="KW-0067">ATP-binding</keyword>
<name>A0A0A8L0Z2_9SACH</name>
<dbReference type="GO" id="GO:0009272">
    <property type="term" value="P:fungal-type cell wall biogenesis"/>
    <property type="evidence" value="ECO:0007669"/>
    <property type="project" value="UniProtKB-ARBA"/>
</dbReference>
<dbReference type="Gene3D" id="1.10.510.10">
    <property type="entry name" value="Transferase(Phosphotransferase) domain 1"/>
    <property type="match status" value="1"/>
</dbReference>
<organism evidence="9 10">
    <name type="scientific">Kluyveromyces dobzhanskii CBS 2104</name>
    <dbReference type="NCBI Taxonomy" id="1427455"/>
    <lineage>
        <taxon>Eukaryota</taxon>
        <taxon>Fungi</taxon>
        <taxon>Dikarya</taxon>
        <taxon>Ascomycota</taxon>
        <taxon>Saccharomycotina</taxon>
        <taxon>Saccharomycetes</taxon>
        <taxon>Saccharomycetales</taxon>
        <taxon>Saccharomycetaceae</taxon>
        <taxon>Kluyveromyces</taxon>
    </lineage>
</organism>
<evidence type="ECO:0000256" key="4">
    <source>
        <dbReference type="ARBA" id="ARBA00022777"/>
    </source>
</evidence>
<dbReference type="PROSITE" id="PS00108">
    <property type="entry name" value="PROTEIN_KINASE_ST"/>
    <property type="match status" value="1"/>
</dbReference>
<dbReference type="OrthoDB" id="192887at2759"/>
<evidence type="ECO:0000259" key="8">
    <source>
        <dbReference type="PROSITE" id="PS50011"/>
    </source>
</evidence>
<keyword evidence="1 7" id="KW-0723">Serine/threonine-protein kinase</keyword>
<sequence length="439" mass="50533">MEARIISNQADWNAKQIPNVSRATRKLKKLLDPYVDHMKQSYDLDQNNNVYVDPISTKRTIYSQANFSVPGRYEILQVLGKGSYGTVVSATDNGNPNRPVQLAIKKITSIFTREILLKRAIRELKFMSYFKGHRNIVSLLDLEIVNEEPYSGLYCYQELVDYDLARVIHSNVLFSEFHIKHFLYQILCGLKYIHSADVIHRDLKPGNILCSITGDIKICDFGLARGISPTFTVTGGISNHITNYVATRWYRAPELILSHKRYSKSVDMWAVGCILAEFYGRKPVFMGNDSLHQVMEVQKILGTPKQSVIRTYGSSRCYEIFSTSKPQFRKIPWCEIFPYASSESVDLMERLIDWNPEARLTVEEALEHPFVQQVRNHGAESICPHGPFDFTYEKHLYSMERLRECLCDEVSKFHADRQTKDFVSPPLMTPHFIAESSSY</sequence>
<dbReference type="PROSITE" id="PS50011">
    <property type="entry name" value="PROTEIN_KINASE_DOM"/>
    <property type="match status" value="1"/>
</dbReference>
<keyword evidence="4" id="KW-0418">Kinase</keyword>
<dbReference type="SUPFAM" id="SSF56112">
    <property type="entry name" value="Protein kinase-like (PK-like)"/>
    <property type="match status" value="1"/>
</dbReference>
<accession>A0A0A8L0Z2</accession>
<feature type="binding site" evidence="6">
    <location>
        <position position="106"/>
    </location>
    <ligand>
        <name>ATP</name>
        <dbReference type="ChEBI" id="CHEBI:30616"/>
    </ligand>
</feature>
<keyword evidence="2" id="KW-0808">Transferase</keyword>
<dbReference type="FunFam" id="1.10.510.10:FF:000040">
    <property type="entry name" value="Mitogen-activated protein kinase"/>
    <property type="match status" value="1"/>
</dbReference>
<evidence type="ECO:0000256" key="7">
    <source>
        <dbReference type="RuleBase" id="RU000304"/>
    </source>
</evidence>
<evidence type="ECO:0000256" key="1">
    <source>
        <dbReference type="ARBA" id="ARBA00022527"/>
    </source>
</evidence>
<dbReference type="InterPro" id="IPR017441">
    <property type="entry name" value="Protein_kinase_ATP_BS"/>
</dbReference>
<evidence type="ECO:0000313" key="10">
    <source>
        <dbReference type="Proteomes" id="UP000031516"/>
    </source>
</evidence>
<dbReference type="InterPro" id="IPR000719">
    <property type="entry name" value="Prot_kinase_dom"/>
</dbReference>
<dbReference type="InterPro" id="IPR011009">
    <property type="entry name" value="Kinase-like_dom_sf"/>
</dbReference>
<dbReference type="SMART" id="SM00220">
    <property type="entry name" value="S_TKc"/>
    <property type="match status" value="1"/>
</dbReference>
<dbReference type="Proteomes" id="UP000031516">
    <property type="component" value="Unassembled WGS sequence"/>
</dbReference>
<proteinExistence type="inferred from homology"/>
<reference evidence="9 10" key="1">
    <citation type="submission" date="2014-03" db="EMBL/GenBank/DDBJ databases">
        <title>The genome of Kluyveromyces dobzhanskii.</title>
        <authorList>
            <person name="Nystedt B."/>
            <person name="Astrom S."/>
        </authorList>
    </citation>
    <scope>NUCLEOTIDE SEQUENCE [LARGE SCALE GENOMIC DNA]</scope>
    <source>
        <strain evidence="9 10">CBS 2104</strain>
    </source>
</reference>
<evidence type="ECO:0000256" key="3">
    <source>
        <dbReference type="ARBA" id="ARBA00022741"/>
    </source>
</evidence>
<gene>
    <name evidence="9" type="ORF">KLDO_g871</name>
</gene>
<dbReference type="InterPro" id="IPR008271">
    <property type="entry name" value="Ser/Thr_kinase_AS"/>
</dbReference>
<dbReference type="Pfam" id="PF00069">
    <property type="entry name" value="Pkinase"/>
    <property type="match status" value="1"/>
</dbReference>
<dbReference type="Gene3D" id="3.30.200.20">
    <property type="entry name" value="Phosphorylase Kinase, domain 1"/>
    <property type="match status" value="1"/>
</dbReference>
<feature type="domain" description="Protein kinase" evidence="8">
    <location>
        <begin position="73"/>
        <end position="371"/>
    </location>
</feature>
<comment type="similarity">
    <text evidence="7">Belongs to the protein kinase superfamily.</text>
</comment>
<evidence type="ECO:0000313" key="9">
    <source>
        <dbReference type="EMBL" id="CDO92554.1"/>
    </source>
</evidence>
<dbReference type="AlphaFoldDB" id="A0A0A8L0Z2"/>
<dbReference type="GO" id="GO:0004674">
    <property type="term" value="F:protein serine/threonine kinase activity"/>
    <property type="evidence" value="ECO:0007669"/>
    <property type="project" value="UniProtKB-KW"/>
</dbReference>